<evidence type="ECO:0000313" key="3">
    <source>
        <dbReference type="Proteomes" id="UP001589733"/>
    </source>
</evidence>
<keyword evidence="3" id="KW-1185">Reference proteome</keyword>
<gene>
    <name evidence="2" type="ORF">ACFFLM_15680</name>
</gene>
<proteinExistence type="predicted"/>
<organism evidence="2 3">
    <name type="scientific">Deinococcus oregonensis</name>
    <dbReference type="NCBI Taxonomy" id="1805970"/>
    <lineage>
        <taxon>Bacteria</taxon>
        <taxon>Thermotogati</taxon>
        <taxon>Deinococcota</taxon>
        <taxon>Deinococci</taxon>
        <taxon>Deinococcales</taxon>
        <taxon>Deinococcaceae</taxon>
        <taxon>Deinococcus</taxon>
    </lineage>
</organism>
<name>A0ABV6B0X9_9DEIO</name>
<reference evidence="2 3" key="1">
    <citation type="submission" date="2024-09" db="EMBL/GenBank/DDBJ databases">
        <authorList>
            <person name="Sun Q."/>
            <person name="Mori K."/>
        </authorList>
    </citation>
    <scope>NUCLEOTIDE SEQUENCE [LARGE SCALE GENOMIC DNA]</scope>
    <source>
        <strain evidence="2 3">JCM 13503</strain>
    </source>
</reference>
<feature type="signal peptide" evidence="1">
    <location>
        <begin position="1"/>
        <end position="21"/>
    </location>
</feature>
<feature type="chain" id="PRO_5045218789" evidence="1">
    <location>
        <begin position="22"/>
        <end position="97"/>
    </location>
</feature>
<protein>
    <submittedName>
        <fullName evidence="2">Uncharacterized protein</fullName>
    </submittedName>
</protein>
<evidence type="ECO:0000313" key="2">
    <source>
        <dbReference type="EMBL" id="MFB9993407.1"/>
    </source>
</evidence>
<dbReference type="RefSeq" id="WP_380012181.1">
    <property type="nucleotide sequence ID" value="NZ_JBHLYR010000049.1"/>
</dbReference>
<dbReference type="Proteomes" id="UP001589733">
    <property type="component" value="Unassembled WGS sequence"/>
</dbReference>
<keyword evidence="1" id="KW-0732">Signal</keyword>
<sequence>MKNLKQSALALGLLIGGVAIGQALSDSPIVTAASKTKVDFAVEAKAIIDDYRVSTRLSQSAPQTSQVANEATAQLLYIQAKQNAEIIRLLNAINNKK</sequence>
<dbReference type="EMBL" id="JBHLYR010000049">
    <property type="protein sequence ID" value="MFB9993407.1"/>
    <property type="molecule type" value="Genomic_DNA"/>
</dbReference>
<evidence type="ECO:0000256" key="1">
    <source>
        <dbReference type="SAM" id="SignalP"/>
    </source>
</evidence>
<comment type="caution">
    <text evidence="2">The sequence shown here is derived from an EMBL/GenBank/DDBJ whole genome shotgun (WGS) entry which is preliminary data.</text>
</comment>
<accession>A0ABV6B0X9</accession>